<dbReference type="EMBL" id="CP058555">
    <property type="protein sequence ID" value="QMV67681.1"/>
    <property type="molecule type" value="Genomic_DNA"/>
</dbReference>
<dbReference type="InterPro" id="IPR006286">
    <property type="entry name" value="C56_PfpI-like"/>
</dbReference>
<dbReference type="PANTHER" id="PTHR42733:SF12">
    <property type="entry name" value="PROTEINASE"/>
    <property type="match status" value="1"/>
</dbReference>
<accession>A0A7G5E106</accession>
<dbReference type="Proteomes" id="UP000515450">
    <property type="component" value="Chromosome"/>
</dbReference>
<evidence type="ECO:0000259" key="2">
    <source>
        <dbReference type="Pfam" id="PF01965"/>
    </source>
</evidence>
<dbReference type="RefSeq" id="WP_159726800.1">
    <property type="nucleotide sequence ID" value="NZ_CP058555.1"/>
</dbReference>
<reference evidence="3 4" key="1">
    <citation type="journal article" date="2020" name="G3 (Bethesda)">
        <title>CeMbio - The Caenorhabditis elegans Microbiome Resource.</title>
        <authorList>
            <person name="Dirksen P."/>
            <person name="Assie A."/>
            <person name="Zimmermann J."/>
            <person name="Zhang F."/>
            <person name="Tietje A.M."/>
            <person name="Marsh S.A."/>
            <person name="Felix M.A."/>
            <person name="Shapira M."/>
            <person name="Kaleta C."/>
            <person name="Schulenburg H."/>
            <person name="Samuel B."/>
        </authorList>
    </citation>
    <scope>NUCLEOTIDE SEQUENCE [LARGE SCALE GENOMIC DNA]</scope>
    <source>
        <strain evidence="3 4">BIGb0170</strain>
    </source>
</reference>
<dbReference type="InterPro" id="IPR002818">
    <property type="entry name" value="DJ-1/PfpI"/>
</dbReference>
<evidence type="ECO:0000313" key="3">
    <source>
        <dbReference type="EMBL" id="QMV67681.1"/>
    </source>
</evidence>
<gene>
    <name evidence="3" type="ORF">HS960_08455</name>
</gene>
<sequence>MENLKNKRIAILVADGFEEIELTSPKEALENAGAKTDILSPAKGKVRAKNGDEWSNDYPVDVALQEAEEDQYDGLLLPGGVISPDKLRTNKTAIALINAFWERDKPIAAICHGPQLLINADLVRDRKITSVEAIQMDLINAGALWEDSNVVVDDKLITSRTPDDLPAFNKAIIKAFAMEKRTKRNSTIQ</sequence>
<protein>
    <submittedName>
        <fullName evidence="3">Type 1 glutamine amidotransferase</fullName>
    </submittedName>
</protein>
<evidence type="ECO:0000256" key="1">
    <source>
        <dbReference type="ARBA" id="ARBA00008542"/>
    </source>
</evidence>
<evidence type="ECO:0000313" key="4">
    <source>
        <dbReference type="Proteomes" id="UP000515450"/>
    </source>
</evidence>
<dbReference type="PANTHER" id="PTHR42733">
    <property type="entry name" value="DJ-1 PROTEIN"/>
    <property type="match status" value="1"/>
</dbReference>
<dbReference type="CDD" id="cd03134">
    <property type="entry name" value="GATase1_PfpI_like"/>
    <property type="match status" value="1"/>
</dbReference>
<dbReference type="NCBIfam" id="TIGR01382">
    <property type="entry name" value="PfpI"/>
    <property type="match status" value="1"/>
</dbReference>
<dbReference type="Pfam" id="PF01965">
    <property type="entry name" value="DJ-1_PfpI"/>
    <property type="match status" value="1"/>
</dbReference>
<feature type="domain" description="DJ-1/PfpI" evidence="2">
    <location>
        <begin position="7"/>
        <end position="174"/>
    </location>
</feature>
<keyword evidence="3" id="KW-0808">Transferase</keyword>
<name>A0A7G5E106_9SPHI</name>
<dbReference type="AlphaFoldDB" id="A0A7G5E106"/>
<dbReference type="Gene3D" id="3.40.50.880">
    <property type="match status" value="1"/>
</dbReference>
<dbReference type="InterPro" id="IPR029062">
    <property type="entry name" value="Class_I_gatase-like"/>
</dbReference>
<dbReference type="GO" id="GO:0016740">
    <property type="term" value="F:transferase activity"/>
    <property type="evidence" value="ECO:0007669"/>
    <property type="project" value="UniProtKB-KW"/>
</dbReference>
<dbReference type="PROSITE" id="PS51276">
    <property type="entry name" value="PEPTIDASE_C56_PFPI"/>
    <property type="match status" value="1"/>
</dbReference>
<proteinExistence type="inferred from homology"/>
<organism evidence="3 4">
    <name type="scientific">Sphingobacterium paramultivorum</name>
    <dbReference type="NCBI Taxonomy" id="2886510"/>
    <lineage>
        <taxon>Bacteria</taxon>
        <taxon>Pseudomonadati</taxon>
        <taxon>Bacteroidota</taxon>
        <taxon>Sphingobacteriia</taxon>
        <taxon>Sphingobacteriales</taxon>
        <taxon>Sphingobacteriaceae</taxon>
        <taxon>Sphingobacterium</taxon>
    </lineage>
</organism>
<keyword evidence="4" id="KW-1185">Reference proteome</keyword>
<dbReference type="SUPFAM" id="SSF52317">
    <property type="entry name" value="Class I glutamine amidotransferase-like"/>
    <property type="match status" value="1"/>
</dbReference>
<comment type="similarity">
    <text evidence="1">Belongs to the peptidase C56 family.</text>
</comment>
<keyword evidence="3" id="KW-0315">Glutamine amidotransferase</keyword>